<keyword evidence="9" id="KW-0408">Iron</keyword>
<dbReference type="GO" id="GO:0031490">
    <property type="term" value="F:chromatin DNA binding"/>
    <property type="evidence" value="ECO:0007669"/>
    <property type="project" value="TreeGrafter"/>
</dbReference>
<feature type="region of interest" description="Disordered" evidence="17">
    <location>
        <begin position="906"/>
        <end position="959"/>
    </location>
</feature>
<feature type="compositionally biased region" description="Basic and acidic residues" evidence="17">
    <location>
        <begin position="512"/>
        <end position="543"/>
    </location>
</feature>
<dbReference type="Pfam" id="PF22989">
    <property type="entry name" value="DUF7030"/>
    <property type="match status" value="1"/>
</dbReference>
<feature type="compositionally biased region" description="Polar residues" evidence="17">
    <location>
        <begin position="1622"/>
        <end position="1633"/>
    </location>
</feature>
<proteinExistence type="inferred from homology"/>
<dbReference type="SMART" id="SM00558">
    <property type="entry name" value="JmjC"/>
    <property type="match status" value="1"/>
</dbReference>
<evidence type="ECO:0000313" key="19">
    <source>
        <dbReference type="Proteomes" id="UP000504631"/>
    </source>
</evidence>
<dbReference type="PANTHER" id="PTHR12549">
    <property type="entry name" value="JMJC DOMAIN-CONTAINING HISTONE DEMETHYLATION PROTEIN"/>
    <property type="match status" value="1"/>
</dbReference>
<dbReference type="PROSITE" id="PS51184">
    <property type="entry name" value="JMJC"/>
    <property type="match status" value="1"/>
</dbReference>
<dbReference type="RefSeq" id="XP_033353070.1">
    <property type="nucleotide sequence ID" value="XM_033497179.1"/>
</dbReference>
<dbReference type="InterPro" id="IPR003347">
    <property type="entry name" value="JmjC_dom"/>
</dbReference>
<feature type="compositionally biased region" description="Polar residues" evidence="17">
    <location>
        <begin position="1803"/>
        <end position="1825"/>
    </location>
</feature>
<feature type="compositionally biased region" description="Polar residues" evidence="17">
    <location>
        <begin position="1907"/>
        <end position="1917"/>
    </location>
</feature>
<feature type="compositionally biased region" description="Polar residues" evidence="17">
    <location>
        <begin position="312"/>
        <end position="325"/>
    </location>
</feature>
<feature type="region of interest" description="Disordered" evidence="17">
    <location>
        <begin position="2180"/>
        <end position="2201"/>
    </location>
</feature>
<feature type="compositionally biased region" description="Basic and acidic residues" evidence="17">
    <location>
        <begin position="2059"/>
        <end position="2071"/>
    </location>
</feature>
<keyword evidence="5" id="KW-0862">Zinc</keyword>
<dbReference type="GO" id="GO:0008270">
    <property type="term" value="F:zinc ion binding"/>
    <property type="evidence" value="ECO:0007669"/>
    <property type="project" value="UniProtKB-KW"/>
</dbReference>
<keyword evidence="6" id="KW-0156">Chromatin regulator</keyword>
<dbReference type="Pfam" id="PF22988">
    <property type="entry name" value="PWWP_KDM3B"/>
    <property type="match status" value="1"/>
</dbReference>
<dbReference type="GO" id="GO:0003712">
    <property type="term" value="F:transcription coregulator activity"/>
    <property type="evidence" value="ECO:0007669"/>
    <property type="project" value="TreeGrafter"/>
</dbReference>
<feature type="compositionally biased region" description="Acidic residues" evidence="17">
    <location>
        <begin position="663"/>
        <end position="680"/>
    </location>
</feature>
<evidence type="ECO:0000256" key="2">
    <source>
        <dbReference type="ARBA" id="ARBA00004123"/>
    </source>
</evidence>
<feature type="region of interest" description="Disordered" evidence="17">
    <location>
        <begin position="2452"/>
        <end position="2496"/>
    </location>
</feature>
<feature type="compositionally biased region" description="Low complexity" evidence="17">
    <location>
        <begin position="1992"/>
        <end position="2005"/>
    </location>
</feature>
<feature type="compositionally biased region" description="Low complexity" evidence="17">
    <location>
        <begin position="2026"/>
        <end position="2036"/>
    </location>
</feature>
<reference evidence="20" key="1">
    <citation type="submission" date="2025-08" db="UniProtKB">
        <authorList>
            <consortium name="RefSeq"/>
        </authorList>
    </citation>
    <scope>IDENTIFICATION</scope>
    <source>
        <tissue evidence="20">Muscle</tissue>
    </source>
</reference>
<dbReference type="EC" id="1.14.11.65" evidence="14"/>
<feature type="compositionally biased region" description="Low complexity" evidence="17">
    <location>
        <begin position="689"/>
        <end position="720"/>
    </location>
</feature>
<dbReference type="KEGG" id="bvk:117235299"/>
<feature type="compositionally biased region" description="Acidic residues" evidence="17">
    <location>
        <begin position="502"/>
        <end position="511"/>
    </location>
</feature>
<organism evidence="19 20">
    <name type="scientific">Bombus vosnesenskii</name>
    <dbReference type="NCBI Taxonomy" id="207650"/>
    <lineage>
        <taxon>Eukaryota</taxon>
        <taxon>Metazoa</taxon>
        <taxon>Ecdysozoa</taxon>
        <taxon>Arthropoda</taxon>
        <taxon>Hexapoda</taxon>
        <taxon>Insecta</taxon>
        <taxon>Pterygota</taxon>
        <taxon>Neoptera</taxon>
        <taxon>Endopterygota</taxon>
        <taxon>Hymenoptera</taxon>
        <taxon>Apocrita</taxon>
        <taxon>Aculeata</taxon>
        <taxon>Apoidea</taxon>
        <taxon>Anthophila</taxon>
        <taxon>Apidae</taxon>
        <taxon>Bombus</taxon>
        <taxon>Pyrobombus</taxon>
    </lineage>
</organism>
<evidence type="ECO:0000256" key="3">
    <source>
        <dbReference type="ARBA" id="ARBA00022723"/>
    </source>
</evidence>
<feature type="region of interest" description="Disordered" evidence="17">
    <location>
        <begin position="1731"/>
        <end position="1827"/>
    </location>
</feature>
<feature type="compositionally biased region" description="Low complexity" evidence="17">
    <location>
        <begin position="1423"/>
        <end position="1435"/>
    </location>
</feature>
<feature type="domain" description="JmjC" evidence="18">
    <location>
        <begin position="2697"/>
        <end position="2902"/>
    </location>
</feature>
<gene>
    <name evidence="20" type="primary">LOC117235299</name>
</gene>
<sequence length="2954" mass="325644">MAYKFREEIVGKRFLSVSGFTKLKVNKISEWGWRAGVIRAASHRDNGCHDLQILVEYDDVEWQRREWLSPHRDAVFSFFLVEKGLYWAERPDPRHASLIAIDHHNHANNNHHHHRINGKPLRGATAVANTVAWPALTFYPLVARAELPEDAMPLEFMQDRRLDFVDYSKLKPFTQDWELTKGSVPWASAVRRWAEMQDGQRILLTTPSVLVGFRVEVYRAEGTTQWYTAVIVGYNESTKDLTVTDDTVLEDHNEDPSLVQMRLIGDGVVESIMRGEVVGMTPRRSRSSTALTHALVVPRPGRRPRGRPGNAAQLQTTPRIQSPISQHLEKEKNSARNSRRRRVSEGASRERLEKDGESNLSTRQEDRENKGPPSGRPSNRIPRTVLEEANSASSSASKLRKRGTAVKSPVESPSQRPVRRRPRLSCQETKTEAEEDTEHSGGVKSAEKDEGLGGRLEEDERGEEEDEDQERCDPLTKRLRTSPVGRKLRSERKGGGKGCEEIASDLEETEEEERKQERAEGGEVEKLEENEESQSRERDREPEPPPPNKVVDPGGDTVLQQRRSNADQKEERFGTKGDSGRENGKEQQVLVNGSLLDSSVVVDKDSVLSGAEASLLKSGSNGKSVEEEEDEAEDEDEDEDEREDEEEDGDEREHRNRARGQEEEPEGQEVQEEQEEEEEERGSRRTELTTELGTEDSVGSVSGARAASVESVVELLESSSQDSGSVLERLSPLSSSGGGGSGRQSLLLEQQREQERNRHNESPVILAERLNKPPPPVAGHHHHHLQQYHQHHHHTPPHHHQQQRYSTGSPVIHHHPQQQQLQHQHQVANSPHHQQQQQHQQSQHHHQLSSSSLLEVQQQSHTSRGGDEAGLMEVEAGAGIPGSGVLAGVPAAVGIRAVGAAAGSGAASAAYGDSGSDSGVSSLRSAGSGDERSGSRSSALSVDETTSSSTPAAAATPARVWHVQSVQHTSLLMAHPQPPPSAGPSSAAAVAAAAAATAPPVGYQNPAPPPGHHHPAVASEMLWRSQRYPPLPHSLLGPAQPTPEEIVERERMLRERREAEARLEKREREREAKMERERLEKQRATEQAVHKHFEESLRLAQQKVSYVPQRNMQSTSMAWNTFIPLPPPGSRTHATPHSAMTAHVGHHHPGPGAAAAHPVTVAQQQQREREEREREARERDAREQRQRETENLGIREHLVAAERLHRQAEARDHVAAQQRAAYYAATAPPTQQVSRPSSVPGKVDYPPPPAHSRTSKSSLPVSSLHEKPPPVVGPSHSSLPKVEPNVGLFSYSTYQPQSPYIHDIKVKSDVGQPHKSLPSKSGLAGGLERDHHGREILQNPPSLLPDHKSSVIVKNEGRELPKVPTSQQHSPSPKIMPYLNVQSVPPQHKPYEYRSPTQSPHHLHHLDGLQAAKSIPQGHHRSSSGSTTTTQLPSPHGHPPHSHNRQSPHAQHPHQPPHPSPPEPRYLTRPEPGLPYATAKSSYSYPHPHPPTASPTSHYAAPAGSKPKVSSPAPPHIYGKPNSGIMTGTPVCRASEPAVAAPIPLTSKASSSPYQQVPHHHGAPPPPLPPPAHSRSVYDPRGYTGSMPAAKLPPPPLHGSPPTAASAPLSRPIAHPAHHTSPHQQPGQTVQHAQPQINTSFQTQPLDLGVERSGSPKRKAPTPSLTENSGQPVSLEVCKKRRTEEPQPLSLQCVGPPVLSRVSEPSPLIASAATSITTVVNTTVALLAQSNTQTTQERTVTAVSPTPRTASGDGSVRPASTGSVSSLNPTVSAAPSPAPIPSPAPSTAPSPAPSAPGTPAKANPSTVDSEKSNSPAPRPPSSTSYPVHKLKKAWLQRHSGEDGTEDTTGVVGSGTCVTLPMNISQAPSQSLNNKERDTSSNVSGNTTTTCLPSAVNSIHNIGSMAVNSINKSKVTAKSSRKSANKESLNGHATDTKTLQEDSSSSDPERKSPPKRKPPKVKRKKGAARRQQTTAEDQRRRKEDKQAGGTGVGSESSNESEAGSASDTSEQLGSIQPTSRVRHTTANSNNSSGNGNNKEPRKRGRRPKTTKGNELGGEDQQPRQKKERRDDSTSGGNSGPGGSGGRGDPFRRPPISQLKKTGDSWLQDGACFEVAPKLAKCRECRWTPHQRSKNLPQNIFCRFYAFRRLRYTKNGQLAIAGFSDPHKDASEVDLRLWLPGKENTDTKKDEKSDKNDKEKGDKEDLDLEMAHRLLRQVGDQFCDLLHQEKDALQQHMAEASSGLVDGTVAWKRVVQGVREMCDVCETTLFNYHWACGKCGFVVCIDCYKGRKNGTIKIWGESGKDRDDFSWLLCTNRQVHEPERLMLTQIIAGDSLTRLGQRLHECRAEWGIPQHCGCTLVVQTSPNEYLRNMIKGDTVPVLNGNVKQEIKEEKKVNESNGSSENKTNGEDKNSPLNWLADVALQNQDKNESGSSSDSDEDRDGNYSTLRELLIRPSHKSNGSGSRSNSPTNNSGNVNVTSGNNAQNNVAKSGKKSKMDTLDEVISSVIEHSVKKEREGELDDEKPRELKHFVRRYKWTQKGREPLPIRIMTLTESKSLYPDVPHSWLCDGKLLRLNDPNNPNNYRIFQDQWKRGQPVIVSDVAKSLDINLWHPDSFARDFGDEKNDLINCMTGNLVPNQPMRKFWEGFEHFSKRLKDERGNPMLLKLKDWPPGEDFAELLPSRFADLMKVLPLSEYTHRNGRLNLASRLPDCFVRPDLGPKMYNAYGSALHPNKGTTNLHLDISDAVNVMVYVGIPKDADNDEYVKEALRAIDEAGCDILTRRRVRERGEAPGALWHIYAARDADKIRDLLNAVALERGARLEPHHDPIHDQSCYLDGPLRERLYREYGVEGYAIVQCLGDAVFVPAGAPHQVRNLHNCIKVAEDFVSPENVSHCFHLTQEFRALSDTHTNHEDKLQIKNIIYHAVKDSLAVLSNVKEETLAKLKSNNEIKKEET</sequence>
<feature type="region of interest" description="Disordered" evidence="17">
    <location>
        <begin position="611"/>
        <end position="744"/>
    </location>
</feature>
<dbReference type="Pfam" id="PF22987">
    <property type="entry name" value="Tudor_KDM3B"/>
    <property type="match status" value="1"/>
</dbReference>
<feature type="region of interest" description="Disordered" evidence="17">
    <location>
        <begin position="281"/>
        <end position="599"/>
    </location>
</feature>
<evidence type="ECO:0000256" key="12">
    <source>
        <dbReference type="ARBA" id="ARBA00023242"/>
    </source>
</evidence>
<dbReference type="PANTHER" id="PTHR12549:SF38">
    <property type="entry name" value="JMJC DOMAIN-CONTAINING HISTONE DEMETHYLASE 2, ISOFORM A"/>
    <property type="match status" value="1"/>
</dbReference>
<evidence type="ECO:0000313" key="20">
    <source>
        <dbReference type="RefSeq" id="XP_033353070.1"/>
    </source>
</evidence>
<comment type="cofactor">
    <cofactor evidence="1">
        <name>Fe(2+)</name>
        <dbReference type="ChEBI" id="CHEBI:29033"/>
    </cofactor>
</comment>
<feature type="compositionally biased region" description="Pro residues" evidence="17">
    <location>
        <begin position="1563"/>
        <end position="1572"/>
    </location>
</feature>
<feature type="compositionally biased region" description="Pro residues" evidence="17">
    <location>
        <begin position="1776"/>
        <end position="1796"/>
    </location>
</feature>
<dbReference type="Pfam" id="PF02373">
    <property type="entry name" value="JmjC"/>
    <property type="match status" value="1"/>
</dbReference>
<keyword evidence="8" id="KW-0560">Oxidoreductase</keyword>
<feature type="compositionally biased region" description="Pro residues" evidence="17">
    <location>
        <begin position="1454"/>
        <end position="1464"/>
    </location>
</feature>
<dbReference type="InterPro" id="IPR054504">
    <property type="entry name" value="PWWP_KDM3B"/>
</dbReference>
<protein>
    <recommendedName>
        <fullName evidence="14">[histone H3]-dimethyl-L-lysine(9) demethylase</fullName>
        <ecNumber evidence="14">1.14.11.65</ecNumber>
    </recommendedName>
</protein>
<feature type="compositionally biased region" description="Low complexity" evidence="17">
    <location>
        <begin position="1150"/>
        <end position="1165"/>
    </location>
</feature>
<dbReference type="GO" id="GO:0140683">
    <property type="term" value="F:histone H3K9me/H3K9me2 demethylase activity"/>
    <property type="evidence" value="ECO:0007669"/>
    <property type="project" value="UniProtKB-EC"/>
</dbReference>
<feature type="compositionally biased region" description="Low complexity" evidence="17">
    <location>
        <begin position="945"/>
        <end position="958"/>
    </location>
</feature>
<dbReference type="InterPro" id="IPR054503">
    <property type="entry name" value="KDM3AB_Tudor"/>
</dbReference>
<feature type="compositionally biased region" description="Polar residues" evidence="17">
    <location>
        <begin position="1758"/>
        <end position="1768"/>
    </location>
</feature>
<feature type="region of interest" description="Disordered" evidence="17">
    <location>
        <begin position="1358"/>
        <end position="1403"/>
    </location>
</feature>
<feature type="compositionally biased region" description="Polar residues" evidence="17">
    <location>
        <begin position="1663"/>
        <end position="1672"/>
    </location>
</feature>
<evidence type="ECO:0000256" key="15">
    <source>
        <dbReference type="ARBA" id="ARBA00047648"/>
    </source>
</evidence>
<evidence type="ECO:0000256" key="9">
    <source>
        <dbReference type="ARBA" id="ARBA00023004"/>
    </source>
</evidence>
<evidence type="ECO:0000256" key="1">
    <source>
        <dbReference type="ARBA" id="ARBA00001954"/>
    </source>
</evidence>
<dbReference type="InterPro" id="IPR054294">
    <property type="entry name" value="DUF7030"/>
</dbReference>
<evidence type="ECO:0000256" key="10">
    <source>
        <dbReference type="ARBA" id="ARBA00023015"/>
    </source>
</evidence>
<feature type="compositionally biased region" description="Low complexity" evidence="17">
    <location>
        <begin position="848"/>
        <end position="861"/>
    </location>
</feature>
<feature type="region of interest" description="Disordered" evidence="17">
    <location>
        <begin position="2389"/>
        <end position="2413"/>
    </location>
</feature>
<feature type="compositionally biased region" description="Basic residues" evidence="17">
    <location>
        <begin position="779"/>
        <end position="802"/>
    </location>
</feature>
<dbReference type="GO" id="GO:0000118">
    <property type="term" value="C:histone deacetylase complex"/>
    <property type="evidence" value="ECO:0007669"/>
    <property type="project" value="TreeGrafter"/>
</dbReference>
<evidence type="ECO:0000256" key="4">
    <source>
        <dbReference type="ARBA" id="ARBA00022771"/>
    </source>
</evidence>
<evidence type="ECO:0000256" key="6">
    <source>
        <dbReference type="ARBA" id="ARBA00022853"/>
    </source>
</evidence>
<feature type="compositionally biased region" description="Basic and acidic residues" evidence="17">
    <location>
        <begin position="651"/>
        <end position="662"/>
    </location>
</feature>
<comment type="subcellular location">
    <subcellularLocation>
        <location evidence="2">Nucleus</location>
    </subcellularLocation>
</comment>
<evidence type="ECO:0000256" key="8">
    <source>
        <dbReference type="ARBA" id="ARBA00023002"/>
    </source>
</evidence>
<keyword evidence="3" id="KW-0479">Metal-binding</keyword>
<evidence type="ECO:0000256" key="14">
    <source>
        <dbReference type="ARBA" id="ARBA00038951"/>
    </source>
</evidence>
<feature type="compositionally biased region" description="Basic and acidic residues" evidence="17">
    <location>
        <begin position="564"/>
        <end position="585"/>
    </location>
</feature>
<evidence type="ECO:0000256" key="17">
    <source>
        <dbReference type="SAM" id="MobiDB-lite"/>
    </source>
</evidence>
<feature type="region of interest" description="Disordered" evidence="17">
    <location>
        <begin position="1863"/>
        <end position="1889"/>
    </location>
</feature>
<feature type="compositionally biased region" description="Basic and acidic residues" evidence="17">
    <location>
        <begin position="343"/>
        <end position="370"/>
    </location>
</feature>
<feature type="region of interest" description="Disordered" evidence="17">
    <location>
        <begin position="1647"/>
        <end position="1673"/>
    </location>
</feature>
<comment type="catalytic activity">
    <reaction evidence="15">
        <text>N(6),N(6)-dimethyl-L-lysyl(9)-[histone H3] + 2 2-oxoglutarate + 2 O2 = L-lysyl(9)-[histone H3] + 2 formaldehyde + 2 succinate + 2 CO2</text>
        <dbReference type="Rhea" id="RHEA:60188"/>
        <dbReference type="Rhea" id="RHEA-COMP:15541"/>
        <dbReference type="Rhea" id="RHEA-COMP:15546"/>
        <dbReference type="ChEBI" id="CHEBI:15379"/>
        <dbReference type="ChEBI" id="CHEBI:16526"/>
        <dbReference type="ChEBI" id="CHEBI:16810"/>
        <dbReference type="ChEBI" id="CHEBI:16842"/>
        <dbReference type="ChEBI" id="CHEBI:29969"/>
        <dbReference type="ChEBI" id="CHEBI:30031"/>
        <dbReference type="ChEBI" id="CHEBI:61976"/>
        <dbReference type="EC" id="1.14.11.65"/>
    </reaction>
</comment>
<evidence type="ECO:0000256" key="7">
    <source>
        <dbReference type="ARBA" id="ARBA00022964"/>
    </source>
</evidence>
<feature type="region of interest" description="Disordered" evidence="17">
    <location>
        <begin position="1415"/>
        <end position="1530"/>
    </location>
</feature>
<dbReference type="SUPFAM" id="SSF51197">
    <property type="entry name" value="Clavaminate synthase-like"/>
    <property type="match status" value="1"/>
</dbReference>
<feature type="compositionally biased region" description="Polar residues" evidence="17">
    <location>
        <begin position="1731"/>
        <end position="1749"/>
    </location>
</feature>
<keyword evidence="7" id="KW-0223">Dioxygenase</keyword>
<feature type="compositionally biased region" description="Basic and acidic residues" evidence="17">
    <location>
        <begin position="491"/>
        <end position="500"/>
    </location>
</feature>
<feature type="compositionally biased region" description="Polar residues" evidence="17">
    <location>
        <begin position="2006"/>
        <end position="2018"/>
    </location>
</feature>
<dbReference type="Proteomes" id="UP000504631">
    <property type="component" value="Unplaced"/>
</dbReference>
<dbReference type="Gene3D" id="2.60.120.650">
    <property type="entry name" value="Cupin"/>
    <property type="match status" value="1"/>
</dbReference>
<feature type="region of interest" description="Disordered" evidence="17">
    <location>
        <begin position="1907"/>
        <end position="2101"/>
    </location>
</feature>
<feature type="region of interest" description="Disordered" evidence="17">
    <location>
        <begin position="769"/>
        <end position="867"/>
    </location>
</feature>
<comment type="similarity">
    <text evidence="13">Belongs to the JHDM2 histone demethylase family.</text>
</comment>
<feature type="compositionally biased region" description="Gly residues" evidence="17">
    <location>
        <begin position="2075"/>
        <end position="2086"/>
    </location>
</feature>
<feature type="compositionally biased region" description="Basic and acidic residues" evidence="17">
    <location>
        <begin position="1975"/>
        <end position="1985"/>
    </location>
</feature>
<keyword evidence="19" id="KW-1185">Reference proteome</keyword>
<feature type="compositionally biased region" description="Acidic residues" evidence="17">
    <location>
        <begin position="459"/>
        <end position="470"/>
    </location>
</feature>
<feature type="compositionally biased region" description="Basic and acidic residues" evidence="17">
    <location>
        <begin position="2181"/>
        <end position="2201"/>
    </location>
</feature>
<feature type="compositionally biased region" description="Low complexity" evidence="17">
    <location>
        <begin position="589"/>
        <end position="599"/>
    </location>
</feature>
<feature type="compositionally biased region" description="Basic and acidic residues" evidence="17">
    <location>
        <begin position="438"/>
        <end position="458"/>
    </location>
</feature>
<feature type="compositionally biased region" description="Low complexity" evidence="17">
    <location>
        <begin position="906"/>
        <end position="928"/>
    </location>
</feature>
<feature type="compositionally biased region" description="Acidic residues" evidence="17">
    <location>
        <begin position="626"/>
        <end position="650"/>
    </location>
</feature>
<dbReference type="InterPro" id="IPR045109">
    <property type="entry name" value="LSDs-like"/>
</dbReference>
<dbReference type="GO" id="GO:0006357">
    <property type="term" value="P:regulation of transcription by RNA polymerase II"/>
    <property type="evidence" value="ECO:0007669"/>
    <property type="project" value="TreeGrafter"/>
</dbReference>
<evidence type="ECO:0000256" key="16">
    <source>
        <dbReference type="SAM" id="Coils"/>
    </source>
</evidence>
<dbReference type="FunFam" id="2.60.120.650:FF:000004">
    <property type="entry name" value="Putative lysine-specific demethylase 3B"/>
    <property type="match status" value="1"/>
</dbReference>
<accession>A0A6J3KJD0</accession>
<evidence type="ECO:0000259" key="18">
    <source>
        <dbReference type="PROSITE" id="PS51184"/>
    </source>
</evidence>
<feature type="compositionally biased region" description="Basic residues" evidence="17">
    <location>
        <begin position="1952"/>
        <end position="1967"/>
    </location>
</feature>
<evidence type="ECO:0000256" key="11">
    <source>
        <dbReference type="ARBA" id="ARBA00023163"/>
    </source>
</evidence>
<keyword evidence="4" id="KW-0863">Zinc-finger</keyword>
<feature type="compositionally biased region" description="Low complexity" evidence="17">
    <location>
        <begin position="817"/>
        <end position="841"/>
    </location>
</feature>
<keyword evidence="16" id="KW-0175">Coiled coil</keyword>
<feature type="compositionally biased region" description="Low complexity" evidence="17">
    <location>
        <begin position="1879"/>
        <end position="1889"/>
    </location>
</feature>
<dbReference type="GO" id="GO:0000785">
    <property type="term" value="C:chromatin"/>
    <property type="evidence" value="ECO:0007669"/>
    <property type="project" value="TreeGrafter"/>
</dbReference>
<evidence type="ECO:0000256" key="5">
    <source>
        <dbReference type="ARBA" id="ARBA00022833"/>
    </source>
</evidence>
<keyword evidence="12" id="KW-0539">Nucleus</keyword>
<name>A0A6J3KJD0_9HYME</name>
<keyword evidence="11" id="KW-0804">Transcription</keyword>
<feature type="compositionally biased region" description="Basic and acidic residues" evidence="17">
    <location>
        <begin position="1166"/>
        <end position="1190"/>
    </location>
</feature>
<feature type="coiled-coil region" evidence="16">
    <location>
        <begin position="1049"/>
        <end position="1089"/>
    </location>
</feature>
<feature type="compositionally biased region" description="Basic residues" evidence="17">
    <location>
        <begin position="2039"/>
        <end position="2048"/>
    </location>
</feature>
<feature type="region of interest" description="Disordered" evidence="17">
    <location>
        <begin position="1123"/>
        <end position="1190"/>
    </location>
</feature>
<feature type="compositionally biased region" description="Low complexity" evidence="17">
    <location>
        <begin position="2465"/>
        <end position="2482"/>
    </location>
</feature>
<feature type="compositionally biased region" description="Polar residues" evidence="17">
    <location>
        <begin position="1863"/>
        <end position="1872"/>
    </location>
</feature>
<dbReference type="CTD" id="41143"/>
<feature type="region of interest" description="Disordered" evidence="17">
    <location>
        <begin position="1225"/>
        <end position="1281"/>
    </location>
</feature>
<dbReference type="GeneID" id="117235299"/>
<feature type="region of interest" description="Disordered" evidence="17">
    <location>
        <begin position="1546"/>
        <end position="1633"/>
    </location>
</feature>
<keyword evidence="10" id="KW-0805">Transcription regulation</keyword>
<evidence type="ECO:0000256" key="13">
    <source>
        <dbReference type="ARBA" id="ARBA00037987"/>
    </source>
</evidence>